<keyword evidence="1" id="KW-0472">Membrane</keyword>
<feature type="transmembrane region" description="Helical" evidence="1">
    <location>
        <begin position="5"/>
        <end position="22"/>
    </location>
</feature>
<gene>
    <name evidence="2" type="ORF">U0R10_07755</name>
</gene>
<feature type="transmembrane region" description="Helical" evidence="1">
    <location>
        <begin position="110"/>
        <end position="130"/>
    </location>
</feature>
<reference evidence="2 3" key="1">
    <citation type="submission" date="2024-03" db="EMBL/GenBank/DDBJ databases">
        <title>Aquirufa genome sequencing.</title>
        <authorList>
            <person name="Pitt A."/>
            <person name="Hahn M.W."/>
        </authorList>
    </citation>
    <scope>NUCLEOTIDE SEQUENCE [LARGE SCALE GENOMIC DNA]</scope>
    <source>
        <strain evidence="2 3">OSTEICH-129V</strain>
    </source>
</reference>
<accession>A0ABW6DHV7</accession>
<dbReference type="EMBL" id="JBBKXZ010000002">
    <property type="protein sequence ID" value="MFD3394510.1"/>
    <property type="molecule type" value="Genomic_DNA"/>
</dbReference>
<comment type="caution">
    <text evidence="2">The sequence shown here is derived from an EMBL/GenBank/DDBJ whole genome shotgun (WGS) entry which is preliminary data.</text>
</comment>
<dbReference type="RefSeq" id="WP_377983392.1">
    <property type="nucleotide sequence ID" value="NZ_JBBKXZ010000002.1"/>
</dbReference>
<feature type="transmembrane region" description="Helical" evidence="1">
    <location>
        <begin position="173"/>
        <end position="195"/>
    </location>
</feature>
<protein>
    <recommendedName>
        <fullName evidence="4">CPBP family intramembrane metalloprotease</fullName>
    </recommendedName>
</protein>
<sequence>MNRSIVIYLGFLAITILGIFIGHQTSFEQAEPRIWNYENVLFMCMGIPFVFLIPNAKIPEFWEKTISLKNKVWMPVLIGLAFGFADLLIIEHGLHHPPHKVLPPYTQPFPYSLFLFFSGAFEIEVFYRLIPITLVLFIARRYTNEKAIPPIFWGIALLTSLREPLEQFPSGPLWFIIYAFLSGFAMNLIQAFYLKKSGFVSALLIRLSHYFIWHILNGVIIEFFLLKTTS</sequence>
<feature type="transmembrane region" description="Helical" evidence="1">
    <location>
        <begin position="72"/>
        <end position="90"/>
    </location>
</feature>
<proteinExistence type="predicted"/>
<name>A0ABW6DHV7_9BACT</name>
<evidence type="ECO:0000313" key="3">
    <source>
        <dbReference type="Proteomes" id="UP001598138"/>
    </source>
</evidence>
<organism evidence="2 3">
    <name type="scientific">Aquirufa avitistagni</name>
    <dbReference type="NCBI Taxonomy" id="3104728"/>
    <lineage>
        <taxon>Bacteria</taxon>
        <taxon>Pseudomonadati</taxon>
        <taxon>Bacteroidota</taxon>
        <taxon>Cytophagia</taxon>
        <taxon>Cytophagales</taxon>
        <taxon>Flectobacillaceae</taxon>
        <taxon>Aquirufa</taxon>
    </lineage>
</organism>
<keyword evidence="3" id="KW-1185">Reference proteome</keyword>
<keyword evidence="1" id="KW-1133">Transmembrane helix</keyword>
<evidence type="ECO:0000256" key="1">
    <source>
        <dbReference type="SAM" id="Phobius"/>
    </source>
</evidence>
<dbReference type="Proteomes" id="UP001598138">
    <property type="component" value="Unassembled WGS sequence"/>
</dbReference>
<evidence type="ECO:0000313" key="2">
    <source>
        <dbReference type="EMBL" id="MFD3394510.1"/>
    </source>
</evidence>
<feature type="transmembrane region" description="Helical" evidence="1">
    <location>
        <begin position="34"/>
        <end position="52"/>
    </location>
</feature>
<feature type="transmembrane region" description="Helical" evidence="1">
    <location>
        <begin position="207"/>
        <end position="226"/>
    </location>
</feature>
<evidence type="ECO:0008006" key="4">
    <source>
        <dbReference type="Google" id="ProtNLM"/>
    </source>
</evidence>
<keyword evidence="1" id="KW-0812">Transmembrane</keyword>